<dbReference type="InterPro" id="IPR027417">
    <property type="entry name" value="P-loop_NTPase"/>
</dbReference>
<keyword evidence="1" id="KW-0677">Repeat</keyword>
<proteinExistence type="predicted"/>
<feature type="region of interest" description="Disordered" evidence="2">
    <location>
        <begin position="373"/>
        <end position="430"/>
    </location>
</feature>
<gene>
    <name evidence="4" type="ORF">NW755_014181</name>
</gene>
<evidence type="ECO:0000256" key="2">
    <source>
        <dbReference type="SAM" id="MobiDB-lite"/>
    </source>
</evidence>
<feature type="domain" description="Nephrocystin 3-like N-terminal" evidence="3">
    <location>
        <begin position="56"/>
        <end position="228"/>
    </location>
</feature>
<evidence type="ECO:0000313" key="4">
    <source>
        <dbReference type="EMBL" id="KAJ4176877.1"/>
    </source>
</evidence>
<dbReference type="Pfam" id="PF24883">
    <property type="entry name" value="NPHP3_N"/>
    <property type="match status" value="1"/>
</dbReference>
<dbReference type="EMBL" id="JAOQAV010000144">
    <property type="protein sequence ID" value="KAJ4176877.1"/>
    <property type="molecule type" value="Genomic_DNA"/>
</dbReference>
<name>A0A9W8QRC4_9HYPO</name>
<dbReference type="AlphaFoldDB" id="A0A9W8QRC4"/>
<dbReference type="PANTHER" id="PTHR10039">
    <property type="entry name" value="AMELOGENIN"/>
    <property type="match status" value="1"/>
</dbReference>
<accession>A0A9W8QRC4</accession>
<feature type="compositionally biased region" description="Basic and acidic residues" evidence="2">
    <location>
        <begin position="373"/>
        <end position="382"/>
    </location>
</feature>
<comment type="caution">
    <text evidence="4">The sequence shown here is derived from an EMBL/GenBank/DDBJ whole genome shotgun (WGS) entry which is preliminary data.</text>
</comment>
<keyword evidence="5" id="KW-1185">Reference proteome</keyword>
<protein>
    <recommendedName>
        <fullName evidence="3">Nephrocystin 3-like N-terminal domain-containing protein</fullName>
    </recommendedName>
</protein>
<feature type="compositionally biased region" description="Polar residues" evidence="2">
    <location>
        <begin position="418"/>
        <end position="430"/>
    </location>
</feature>
<reference evidence="4" key="1">
    <citation type="submission" date="2022-09" db="EMBL/GenBank/DDBJ databases">
        <title>Fusarium specimens isolated from Avocado Roots.</title>
        <authorList>
            <person name="Stajich J."/>
            <person name="Roper C."/>
            <person name="Heimlech-Rivalta G."/>
        </authorList>
    </citation>
    <scope>NUCLEOTIDE SEQUENCE</scope>
    <source>
        <strain evidence="4">A02</strain>
    </source>
</reference>
<dbReference type="Gene3D" id="3.40.50.300">
    <property type="entry name" value="P-loop containing nucleotide triphosphate hydrolases"/>
    <property type="match status" value="1"/>
</dbReference>
<organism evidence="4 5">
    <name type="scientific">Fusarium falciforme</name>
    <dbReference type="NCBI Taxonomy" id="195108"/>
    <lineage>
        <taxon>Eukaryota</taxon>
        <taxon>Fungi</taxon>
        <taxon>Dikarya</taxon>
        <taxon>Ascomycota</taxon>
        <taxon>Pezizomycotina</taxon>
        <taxon>Sordariomycetes</taxon>
        <taxon>Hypocreomycetidae</taxon>
        <taxon>Hypocreales</taxon>
        <taxon>Nectriaceae</taxon>
        <taxon>Fusarium</taxon>
        <taxon>Fusarium solani species complex</taxon>
    </lineage>
</organism>
<evidence type="ECO:0000256" key="1">
    <source>
        <dbReference type="ARBA" id="ARBA00022737"/>
    </source>
</evidence>
<evidence type="ECO:0000313" key="5">
    <source>
        <dbReference type="Proteomes" id="UP001152087"/>
    </source>
</evidence>
<evidence type="ECO:0000259" key="3">
    <source>
        <dbReference type="Pfam" id="PF24883"/>
    </source>
</evidence>
<dbReference type="InterPro" id="IPR056884">
    <property type="entry name" value="NPHP3-like_N"/>
</dbReference>
<sequence length="430" mass="47995">MPPGIWPLVQELIDFDSKHKEPFDAILIKWLTKQSGQPCVSPRGHRLDLFSQATPGTGTWILSTEDFQKWKDISSPDNLLFMRGFLGSGKSTLISIVIDYLEKEYRQSKGSKDVVCVYLFLCEGDTEVPSATSIWTSLILQLLQAQGPGGIAGELRSEFDECLKHSCALHPSKYIDLFKAQVNTFNTVYLMIDGLDNCPNLKDELNQQLVMDAIKGLPHNVRTILTSRTELDIRDLETIPTLLVQPQRANIEAYVTARIKADAALHCILKKHEMIDWVVESVTNLTSKSGMFLLARLHLDTLSKQGTMEAIKNALYKLPDNLDKVFHGAIEQITNKSGFRRELANHVLTWIVHAKADLTIEQIQASFAFHRSKEGGQLDRPDSGLLVSTGPRPHFQGTPFPTPSARPQISLRKRKDSGSSATSVLQNGHS</sequence>
<dbReference type="Proteomes" id="UP001152087">
    <property type="component" value="Unassembled WGS sequence"/>
</dbReference>
<dbReference type="SUPFAM" id="SSF52540">
    <property type="entry name" value="P-loop containing nucleoside triphosphate hydrolases"/>
    <property type="match status" value="1"/>
</dbReference>